<dbReference type="AlphaFoldDB" id="A0A4D7BB41"/>
<dbReference type="PROSITE" id="PS50850">
    <property type="entry name" value="MFS"/>
    <property type="match status" value="1"/>
</dbReference>
<feature type="transmembrane region" description="Helical" evidence="8">
    <location>
        <begin position="74"/>
        <end position="92"/>
    </location>
</feature>
<comment type="similarity">
    <text evidence="2 7">Belongs to the major facilitator superfamily. Sugar transporter (TC 2.A.1.1) family.</text>
</comment>
<evidence type="ECO:0000259" key="9">
    <source>
        <dbReference type="PROSITE" id="PS50850"/>
    </source>
</evidence>
<evidence type="ECO:0000256" key="1">
    <source>
        <dbReference type="ARBA" id="ARBA00004141"/>
    </source>
</evidence>
<comment type="subcellular location">
    <subcellularLocation>
        <location evidence="1">Membrane</location>
        <topology evidence="1">Multi-pass membrane protein</topology>
    </subcellularLocation>
</comment>
<feature type="transmembrane region" description="Helical" evidence="8">
    <location>
        <begin position="390"/>
        <end position="415"/>
    </location>
</feature>
<evidence type="ECO:0000256" key="6">
    <source>
        <dbReference type="ARBA" id="ARBA00023136"/>
    </source>
</evidence>
<evidence type="ECO:0000256" key="8">
    <source>
        <dbReference type="SAM" id="Phobius"/>
    </source>
</evidence>
<dbReference type="EMBL" id="CP039690">
    <property type="protein sequence ID" value="QCI67850.1"/>
    <property type="molecule type" value="Genomic_DNA"/>
</dbReference>
<accession>A0A4D7BB41</accession>
<feature type="transmembrane region" description="Helical" evidence="8">
    <location>
        <begin position="157"/>
        <end position="181"/>
    </location>
</feature>
<keyword evidence="6 8" id="KW-0472">Membrane</keyword>
<evidence type="ECO:0000256" key="3">
    <source>
        <dbReference type="ARBA" id="ARBA00022448"/>
    </source>
</evidence>
<dbReference type="Proteomes" id="UP000298781">
    <property type="component" value="Chromosome"/>
</dbReference>
<dbReference type="InterPro" id="IPR005829">
    <property type="entry name" value="Sugar_transporter_CS"/>
</dbReference>
<dbReference type="PANTHER" id="PTHR48020">
    <property type="entry name" value="PROTON MYO-INOSITOL COTRANSPORTER"/>
    <property type="match status" value="1"/>
</dbReference>
<feature type="transmembrane region" description="Helical" evidence="8">
    <location>
        <begin position="234"/>
        <end position="258"/>
    </location>
</feature>
<evidence type="ECO:0000313" key="10">
    <source>
        <dbReference type="EMBL" id="QCI67850.1"/>
    </source>
</evidence>
<dbReference type="KEGG" id="pstg:E8M01_28665"/>
<feature type="transmembrane region" description="Helical" evidence="8">
    <location>
        <begin position="132"/>
        <end position="151"/>
    </location>
</feature>
<evidence type="ECO:0000313" key="11">
    <source>
        <dbReference type="Proteomes" id="UP000298781"/>
    </source>
</evidence>
<evidence type="ECO:0000256" key="4">
    <source>
        <dbReference type="ARBA" id="ARBA00022692"/>
    </source>
</evidence>
<dbReference type="InterPro" id="IPR005828">
    <property type="entry name" value="MFS_sugar_transport-like"/>
</dbReference>
<sequence length="449" mass="46604">MRAIAMVLVMLMVAFSGILFGYSTASIAGVLDHLKEQFTIDVIQEQLLVACLPGASFIGAVVAGPLSARHGRRLALLIAFILAGTGFVITLATPPYGWLIAARVLVGLSIGLSSMVTPMYAAEITPARRRGAVVALFQLAITTGILIAYGTPLGLTGASWGVILGLGIVPAAFGLVVVMILPESPRWLRSRGRVVDDRAARMLDLEADMAQVPCPAAGRSATVRSVIPLGSTRAVLVLCSALFVLQNLSGIDGILYYAPRIFQSLGFSAGTAALAATFGLGLLNFAATLAALLLVDRVGRRPLLIVGSAVMAVGLAAVVAAALSDWPWVGLAGLGVYIMAFAMSLGALPYVLMAELFPSAIRETGIAVASATSWLFNMLVALTFLSLVEWIGLAGVIGLFLVVCLVAFGVCIRFVPETRGRSLEMIEQDVLAGVALRAIGKGAGGGAAR</sequence>
<dbReference type="PANTHER" id="PTHR48020:SF12">
    <property type="entry name" value="PROTON MYO-INOSITOL COTRANSPORTER"/>
    <property type="match status" value="1"/>
</dbReference>
<dbReference type="SUPFAM" id="SSF103473">
    <property type="entry name" value="MFS general substrate transporter"/>
    <property type="match status" value="1"/>
</dbReference>
<feature type="transmembrane region" description="Helical" evidence="8">
    <location>
        <begin position="364"/>
        <end position="384"/>
    </location>
</feature>
<feature type="transmembrane region" description="Helical" evidence="8">
    <location>
        <begin position="47"/>
        <end position="67"/>
    </location>
</feature>
<name>A0A4D7BB41_9HYPH</name>
<evidence type="ECO:0000256" key="7">
    <source>
        <dbReference type="RuleBase" id="RU003346"/>
    </source>
</evidence>
<dbReference type="InterPro" id="IPR020846">
    <property type="entry name" value="MFS_dom"/>
</dbReference>
<organism evidence="10 11">
    <name type="scientific">Phreatobacter stygius</name>
    <dbReference type="NCBI Taxonomy" id="1940610"/>
    <lineage>
        <taxon>Bacteria</taxon>
        <taxon>Pseudomonadati</taxon>
        <taxon>Pseudomonadota</taxon>
        <taxon>Alphaproteobacteria</taxon>
        <taxon>Hyphomicrobiales</taxon>
        <taxon>Phreatobacteraceae</taxon>
        <taxon>Phreatobacter</taxon>
    </lineage>
</organism>
<dbReference type="GO" id="GO:0022857">
    <property type="term" value="F:transmembrane transporter activity"/>
    <property type="evidence" value="ECO:0007669"/>
    <property type="project" value="InterPro"/>
</dbReference>
<gene>
    <name evidence="10" type="ORF">E8M01_28665</name>
</gene>
<proteinExistence type="inferred from homology"/>
<feature type="transmembrane region" description="Helical" evidence="8">
    <location>
        <begin position="98"/>
        <end position="120"/>
    </location>
</feature>
<protein>
    <submittedName>
        <fullName evidence="10">Sugar porter family MFS transporter</fullName>
    </submittedName>
</protein>
<reference evidence="10 11" key="1">
    <citation type="submission" date="2019-04" db="EMBL/GenBank/DDBJ databases">
        <title>Phreatobacter aquaticus sp. nov.</title>
        <authorList>
            <person name="Choi A."/>
        </authorList>
    </citation>
    <scope>NUCLEOTIDE SEQUENCE [LARGE SCALE GENOMIC DNA]</scope>
    <source>
        <strain evidence="10 11">KCTC 52518</strain>
    </source>
</reference>
<evidence type="ECO:0000256" key="2">
    <source>
        <dbReference type="ARBA" id="ARBA00010992"/>
    </source>
</evidence>
<keyword evidence="11" id="KW-1185">Reference proteome</keyword>
<dbReference type="OrthoDB" id="9784658at2"/>
<feature type="transmembrane region" description="Helical" evidence="8">
    <location>
        <begin position="270"/>
        <end position="295"/>
    </location>
</feature>
<dbReference type="InterPro" id="IPR003663">
    <property type="entry name" value="Sugar/inositol_transpt"/>
</dbReference>
<dbReference type="GO" id="GO:0016020">
    <property type="term" value="C:membrane"/>
    <property type="evidence" value="ECO:0007669"/>
    <property type="project" value="UniProtKB-SubCell"/>
</dbReference>
<dbReference type="Pfam" id="PF00083">
    <property type="entry name" value="Sugar_tr"/>
    <property type="match status" value="1"/>
</dbReference>
<dbReference type="NCBIfam" id="TIGR00879">
    <property type="entry name" value="SP"/>
    <property type="match status" value="1"/>
</dbReference>
<dbReference type="PRINTS" id="PR00171">
    <property type="entry name" value="SUGRTRNSPORT"/>
</dbReference>
<feature type="transmembrane region" description="Helical" evidence="8">
    <location>
        <begin position="302"/>
        <end position="323"/>
    </location>
</feature>
<dbReference type="InterPro" id="IPR050814">
    <property type="entry name" value="Myo-inositol_Transporter"/>
</dbReference>
<keyword evidence="4 8" id="KW-0812">Transmembrane</keyword>
<keyword evidence="3 7" id="KW-0813">Transport</keyword>
<dbReference type="InterPro" id="IPR036259">
    <property type="entry name" value="MFS_trans_sf"/>
</dbReference>
<dbReference type="Gene3D" id="1.20.1250.20">
    <property type="entry name" value="MFS general substrate transporter like domains"/>
    <property type="match status" value="2"/>
</dbReference>
<feature type="transmembrane region" description="Helical" evidence="8">
    <location>
        <begin position="329"/>
        <end position="352"/>
    </location>
</feature>
<dbReference type="PROSITE" id="PS00217">
    <property type="entry name" value="SUGAR_TRANSPORT_2"/>
    <property type="match status" value="1"/>
</dbReference>
<feature type="domain" description="Major facilitator superfamily (MFS) profile" evidence="9">
    <location>
        <begin position="9"/>
        <end position="419"/>
    </location>
</feature>
<keyword evidence="5 8" id="KW-1133">Transmembrane helix</keyword>
<dbReference type="PROSITE" id="PS00216">
    <property type="entry name" value="SUGAR_TRANSPORT_1"/>
    <property type="match status" value="1"/>
</dbReference>
<evidence type="ECO:0000256" key="5">
    <source>
        <dbReference type="ARBA" id="ARBA00022989"/>
    </source>
</evidence>